<dbReference type="GO" id="GO:0003677">
    <property type="term" value="F:DNA binding"/>
    <property type="evidence" value="ECO:0007669"/>
    <property type="project" value="UniProtKB-KW"/>
</dbReference>
<keyword evidence="4" id="KW-1185">Reference proteome</keyword>
<dbReference type="Pfam" id="PF12802">
    <property type="entry name" value="MarR_2"/>
    <property type="match status" value="1"/>
</dbReference>
<proteinExistence type="predicted"/>
<dbReference type="SMART" id="SM00347">
    <property type="entry name" value="HTH_MARR"/>
    <property type="match status" value="1"/>
</dbReference>
<dbReference type="InterPro" id="IPR000835">
    <property type="entry name" value="HTH_MarR-typ"/>
</dbReference>
<accession>M7NFD3</accession>
<reference evidence="3 4" key="1">
    <citation type="journal article" date="2013" name="Genome Announc.">
        <title>Draft Genome Sequence of Bhargavaea cecembensis Strain DSE10T, Isolated from a Deep-Sea Sediment Sample Collected at a Depth of 5,904 m from the Chagos-Laccadive Ridge System in the Indian Ocean.</title>
        <authorList>
            <person name="Shivaji S."/>
            <person name="Ara S."/>
            <person name="Begum Z."/>
            <person name="Ruth M."/>
            <person name="Singh A."/>
            <person name="Kumar Pinnaka A."/>
        </authorList>
    </citation>
    <scope>NUCLEOTIDE SEQUENCE [LARGE SCALE GENOMIC DNA]</scope>
    <source>
        <strain evidence="3 4">DSE10</strain>
    </source>
</reference>
<protein>
    <submittedName>
        <fullName evidence="3">Transcriptional regulator SlyA</fullName>
    </submittedName>
</protein>
<evidence type="ECO:0000313" key="3">
    <source>
        <dbReference type="EMBL" id="EMR05962.1"/>
    </source>
</evidence>
<dbReference type="PROSITE" id="PS50995">
    <property type="entry name" value="HTH_MARR_2"/>
    <property type="match status" value="1"/>
</dbReference>
<evidence type="ECO:0000259" key="2">
    <source>
        <dbReference type="PROSITE" id="PS50995"/>
    </source>
</evidence>
<dbReference type="InterPro" id="IPR036390">
    <property type="entry name" value="WH_DNA-bd_sf"/>
</dbReference>
<dbReference type="InterPro" id="IPR036388">
    <property type="entry name" value="WH-like_DNA-bd_sf"/>
</dbReference>
<organism evidence="3 4">
    <name type="scientific">Bhargavaea cecembensis DSE10</name>
    <dbReference type="NCBI Taxonomy" id="1235279"/>
    <lineage>
        <taxon>Bacteria</taxon>
        <taxon>Bacillati</taxon>
        <taxon>Bacillota</taxon>
        <taxon>Bacilli</taxon>
        <taxon>Bacillales</taxon>
        <taxon>Caryophanaceae</taxon>
        <taxon>Bhargavaea</taxon>
    </lineage>
</organism>
<dbReference type="eggNOG" id="COG1846">
    <property type="taxonomic scope" value="Bacteria"/>
</dbReference>
<dbReference type="EMBL" id="AOFT01000009">
    <property type="protein sequence ID" value="EMR05962.1"/>
    <property type="molecule type" value="Genomic_DNA"/>
</dbReference>
<dbReference type="SUPFAM" id="SSF46785">
    <property type="entry name" value="Winged helix' DNA-binding domain"/>
    <property type="match status" value="1"/>
</dbReference>
<dbReference type="Gene3D" id="1.10.10.10">
    <property type="entry name" value="Winged helix-like DNA-binding domain superfamily/Winged helix DNA-binding domain"/>
    <property type="match status" value="1"/>
</dbReference>
<name>M7NFD3_9BACL</name>
<evidence type="ECO:0000256" key="1">
    <source>
        <dbReference type="ARBA" id="ARBA00023125"/>
    </source>
</evidence>
<feature type="domain" description="HTH marR-type" evidence="2">
    <location>
        <begin position="1"/>
        <end position="139"/>
    </location>
</feature>
<evidence type="ECO:0000313" key="4">
    <source>
        <dbReference type="Proteomes" id="UP000011919"/>
    </source>
</evidence>
<dbReference type="Proteomes" id="UP000011919">
    <property type="component" value="Unassembled WGS sequence"/>
</dbReference>
<dbReference type="STRING" id="1235279.C772_01942"/>
<dbReference type="GO" id="GO:0006950">
    <property type="term" value="P:response to stress"/>
    <property type="evidence" value="ECO:0007669"/>
    <property type="project" value="TreeGrafter"/>
</dbReference>
<keyword evidence="1" id="KW-0238">DNA-binding</keyword>
<dbReference type="GO" id="GO:0003700">
    <property type="term" value="F:DNA-binding transcription factor activity"/>
    <property type="evidence" value="ECO:0007669"/>
    <property type="project" value="InterPro"/>
</dbReference>
<sequence length="139" mass="16228">MELKTHQLFFRRFTDIYRPFIQRTADVLAKDGLTVPQWSALRLIAEQEEMTPAELAARQFVEKPTVSRTIQQLMESGLIETRPGEDRRAKIILLTIHGREVYEKTSSAVEKLEREVIGDIPEQELNAMITRFLEMQQRL</sequence>
<dbReference type="PANTHER" id="PTHR33164:SF43">
    <property type="entry name" value="HTH-TYPE TRANSCRIPTIONAL REPRESSOR YETL"/>
    <property type="match status" value="1"/>
</dbReference>
<comment type="caution">
    <text evidence="3">The sequence shown here is derived from an EMBL/GenBank/DDBJ whole genome shotgun (WGS) entry which is preliminary data.</text>
</comment>
<dbReference type="InterPro" id="IPR039422">
    <property type="entry name" value="MarR/SlyA-like"/>
</dbReference>
<dbReference type="AlphaFoldDB" id="M7NFD3"/>
<dbReference type="OrthoDB" id="9799663at2"/>
<dbReference type="PANTHER" id="PTHR33164">
    <property type="entry name" value="TRANSCRIPTIONAL REGULATOR, MARR FAMILY"/>
    <property type="match status" value="1"/>
</dbReference>
<dbReference type="RefSeq" id="WP_008299548.1">
    <property type="nucleotide sequence ID" value="NZ_AOFT01000009.1"/>
</dbReference>
<gene>
    <name evidence="3" type="ORF">C772_01942</name>
</gene>